<sequence length="139" mass="15387">MIAETLMFRLIALSIALTLPVVAHASSLKDFELTKLLQQVAKQSSVGTPRAINGDILDQGYTVDGHVLINHLSVREAHATQMRANPDAMRAQLAASVCNNNGFRQLLSRGAVLRYEFTEYKSNRPVANENYDKTDCNIQ</sequence>
<reference evidence="1" key="1">
    <citation type="submission" date="2019-02" db="EMBL/GenBank/DDBJ databases">
        <authorList>
            <consortium name="Genoscope - CEA"/>
            <person name="William W."/>
        </authorList>
    </citation>
    <scope>NUCLEOTIDE SEQUENCE [LARGE SCALE GENOMIC DNA]</scope>
    <source>
        <strain evidence="1">YSy11</strain>
    </source>
</reference>
<name>A0A1I7D1R6_9PSED</name>
<organism evidence="1">
    <name type="scientific">Pseudomonas marincola</name>
    <dbReference type="NCBI Taxonomy" id="437900"/>
    <lineage>
        <taxon>Bacteria</taxon>
        <taxon>Pseudomonadati</taxon>
        <taxon>Pseudomonadota</taxon>
        <taxon>Gammaproteobacteria</taxon>
        <taxon>Pseudomonadales</taxon>
        <taxon>Pseudomonadaceae</taxon>
        <taxon>Pseudomonas</taxon>
    </lineage>
</organism>
<proteinExistence type="predicted"/>
<dbReference type="Pfam" id="PF13652">
    <property type="entry name" value="QSregVF"/>
    <property type="match status" value="1"/>
</dbReference>
<dbReference type="InterPro" id="IPR025203">
    <property type="entry name" value="QSregVF"/>
</dbReference>
<evidence type="ECO:0000313" key="1">
    <source>
        <dbReference type="EMBL" id="VEV97945.1"/>
    </source>
</evidence>
<dbReference type="AlphaFoldDB" id="A0A1I7D1R6"/>
<accession>A0A1I7D1R6</accession>
<protein>
    <submittedName>
        <fullName evidence="1">Uncharacterized protein</fullName>
    </submittedName>
</protein>
<dbReference type="EMBL" id="LR215729">
    <property type="protein sequence ID" value="VEV97945.1"/>
    <property type="molecule type" value="Genomic_DNA"/>
</dbReference>
<dbReference type="Gene3D" id="3.30.300.250">
    <property type="match status" value="1"/>
</dbReference>
<dbReference type="STRING" id="437900.GCA_001940335_02518"/>
<gene>
    <name evidence="1" type="ORF">PMYSY11_2901</name>
</gene>